<dbReference type="Proteomes" id="UP001595457">
    <property type="component" value="Unassembled WGS sequence"/>
</dbReference>
<dbReference type="EMBL" id="JBHRSJ010000035">
    <property type="protein sequence ID" value="MFC2974364.1"/>
    <property type="molecule type" value="Genomic_DNA"/>
</dbReference>
<proteinExistence type="predicted"/>
<evidence type="ECO:0000256" key="1">
    <source>
        <dbReference type="SAM" id="Phobius"/>
    </source>
</evidence>
<gene>
    <name evidence="2" type="ORF">ACFOJE_19400</name>
</gene>
<sequence>MGNTIITAIVALSAVWVYVDATNHKIGKTPGGGFFNLSAGAWGVLMLLLWIVAFPSYLIKRGSLIEKAAHSPIEANGRSTKIAILAVIGAVFTAFTYIGAIASELPSCDSSDSKKLVGQIIESMPAVQIAGIKFVSLKDIEEQGFNQEAQIRSCHGTLVTTQGENELQYSIKWSNQQKGEFYIEAQLQ</sequence>
<accession>A0ABV7AY40</accession>
<keyword evidence="1" id="KW-0812">Transmembrane</keyword>
<keyword evidence="1" id="KW-1133">Transmembrane helix</keyword>
<organism evidence="2 3">
    <name type="scientific">Azotobacter bryophylli</name>
    <dbReference type="NCBI Taxonomy" id="1986537"/>
    <lineage>
        <taxon>Bacteria</taxon>
        <taxon>Pseudomonadati</taxon>
        <taxon>Pseudomonadota</taxon>
        <taxon>Gammaproteobacteria</taxon>
        <taxon>Pseudomonadales</taxon>
        <taxon>Pseudomonadaceae</taxon>
        <taxon>Azotobacter</taxon>
    </lineage>
</organism>
<dbReference type="RefSeq" id="WP_377816516.1">
    <property type="nucleotide sequence ID" value="NZ_JBHRSJ010000035.1"/>
</dbReference>
<feature type="transmembrane region" description="Helical" evidence="1">
    <location>
        <begin position="80"/>
        <end position="102"/>
    </location>
</feature>
<name>A0ABV7AY40_9GAMM</name>
<evidence type="ECO:0000313" key="2">
    <source>
        <dbReference type="EMBL" id="MFC2974364.1"/>
    </source>
</evidence>
<keyword evidence="1" id="KW-0472">Membrane</keyword>
<evidence type="ECO:0000313" key="3">
    <source>
        <dbReference type="Proteomes" id="UP001595457"/>
    </source>
</evidence>
<keyword evidence="3" id="KW-1185">Reference proteome</keyword>
<comment type="caution">
    <text evidence="2">The sequence shown here is derived from an EMBL/GenBank/DDBJ whole genome shotgun (WGS) entry which is preliminary data.</text>
</comment>
<protein>
    <submittedName>
        <fullName evidence="2">Uncharacterized protein</fullName>
    </submittedName>
</protein>
<feature type="transmembrane region" description="Helical" evidence="1">
    <location>
        <begin position="37"/>
        <end position="59"/>
    </location>
</feature>
<reference evidence="3" key="1">
    <citation type="journal article" date="2019" name="Int. J. Syst. Evol. Microbiol.">
        <title>The Global Catalogue of Microorganisms (GCM) 10K type strain sequencing project: providing services to taxonomists for standard genome sequencing and annotation.</title>
        <authorList>
            <consortium name="The Broad Institute Genomics Platform"/>
            <consortium name="The Broad Institute Genome Sequencing Center for Infectious Disease"/>
            <person name="Wu L."/>
            <person name="Ma J."/>
        </authorList>
    </citation>
    <scope>NUCLEOTIDE SEQUENCE [LARGE SCALE GENOMIC DNA]</scope>
    <source>
        <strain evidence="3">KCTC 62195</strain>
    </source>
</reference>